<dbReference type="Gene3D" id="3.40.50.150">
    <property type="entry name" value="Vaccinia Virus protein VP39"/>
    <property type="match status" value="1"/>
</dbReference>
<dbReference type="GO" id="GO:0032259">
    <property type="term" value="P:methylation"/>
    <property type="evidence" value="ECO:0007669"/>
    <property type="project" value="UniProtKB-KW"/>
</dbReference>
<proteinExistence type="inferred from homology"/>
<dbReference type="Proteomes" id="UP000295151">
    <property type="component" value="Unassembled WGS sequence"/>
</dbReference>
<dbReference type="Pfam" id="PF08241">
    <property type="entry name" value="Methyltransf_11"/>
    <property type="match status" value="1"/>
</dbReference>
<dbReference type="InterPro" id="IPR051052">
    <property type="entry name" value="Diverse_substrate_MTase"/>
</dbReference>
<name>A0A4R7T584_9ACTN</name>
<gene>
    <name evidence="5" type="ORF">EV138_0321</name>
</gene>
<comment type="caution">
    <text evidence="5">The sequence shown here is derived from an EMBL/GenBank/DDBJ whole genome shotgun (WGS) entry which is preliminary data.</text>
</comment>
<dbReference type="SUPFAM" id="SSF53335">
    <property type="entry name" value="S-adenosyl-L-methionine-dependent methyltransferases"/>
    <property type="match status" value="1"/>
</dbReference>
<sequence length="252" mass="27550">MVDYDDRLHRVYAAGRALEPSSLDAWMGALAAEVPAARPLSVLDLGSGIGRFTPALADTFGGPVYGVEPSARMREIATTTASHPNVTYLDGSAEAIPLPDASCDLALLFLSFHHFSDKVRALREVARVLRPGGVVLLRSQFSDRMPELHWYRYFPSARRVDAAMYLSLEEVRALAAEAGLVPAAEPRWVQAETPGTLRASYERVKHRAYSTFEHLPPDEIESGFSAFEQAAAADPDRELPPVPAALLVLNRP</sequence>
<evidence type="ECO:0000313" key="5">
    <source>
        <dbReference type="EMBL" id="TDU86805.1"/>
    </source>
</evidence>
<dbReference type="AlphaFoldDB" id="A0A4R7T584"/>
<dbReference type="RefSeq" id="WP_166678464.1">
    <property type="nucleotide sequence ID" value="NZ_SOCE01000001.1"/>
</dbReference>
<evidence type="ECO:0000259" key="4">
    <source>
        <dbReference type="Pfam" id="PF08241"/>
    </source>
</evidence>
<comment type="similarity">
    <text evidence="1">Belongs to the methyltransferase superfamily.</text>
</comment>
<accession>A0A4R7T584</accession>
<dbReference type="EMBL" id="SOCE01000001">
    <property type="protein sequence ID" value="TDU86805.1"/>
    <property type="molecule type" value="Genomic_DNA"/>
</dbReference>
<organism evidence="5 6">
    <name type="scientific">Kribbella voronezhensis</name>
    <dbReference type="NCBI Taxonomy" id="2512212"/>
    <lineage>
        <taxon>Bacteria</taxon>
        <taxon>Bacillati</taxon>
        <taxon>Actinomycetota</taxon>
        <taxon>Actinomycetes</taxon>
        <taxon>Propionibacteriales</taxon>
        <taxon>Kribbellaceae</taxon>
        <taxon>Kribbella</taxon>
    </lineage>
</organism>
<evidence type="ECO:0000256" key="3">
    <source>
        <dbReference type="ARBA" id="ARBA00022679"/>
    </source>
</evidence>
<evidence type="ECO:0000256" key="1">
    <source>
        <dbReference type="ARBA" id="ARBA00008361"/>
    </source>
</evidence>
<dbReference type="PANTHER" id="PTHR44942">
    <property type="entry name" value="METHYLTRANSF_11 DOMAIN-CONTAINING PROTEIN"/>
    <property type="match status" value="1"/>
</dbReference>
<dbReference type="InterPro" id="IPR013216">
    <property type="entry name" value="Methyltransf_11"/>
</dbReference>
<dbReference type="CDD" id="cd02440">
    <property type="entry name" value="AdoMet_MTases"/>
    <property type="match status" value="1"/>
</dbReference>
<keyword evidence="3 5" id="KW-0808">Transferase</keyword>
<evidence type="ECO:0000313" key="6">
    <source>
        <dbReference type="Proteomes" id="UP000295151"/>
    </source>
</evidence>
<evidence type="ECO:0000256" key="2">
    <source>
        <dbReference type="ARBA" id="ARBA00022603"/>
    </source>
</evidence>
<dbReference type="InterPro" id="IPR029063">
    <property type="entry name" value="SAM-dependent_MTases_sf"/>
</dbReference>
<dbReference type="PANTHER" id="PTHR44942:SF4">
    <property type="entry name" value="METHYLTRANSFERASE TYPE 11 DOMAIN-CONTAINING PROTEIN"/>
    <property type="match status" value="1"/>
</dbReference>
<feature type="domain" description="Methyltransferase type 11" evidence="4">
    <location>
        <begin position="43"/>
        <end position="136"/>
    </location>
</feature>
<reference evidence="5 6" key="1">
    <citation type="submission" date="2019-03" db="EMBL/GenBank/DDBJ databases">
        <title>Genomic Encyclopedia of Type Strains, Phase III (KMG-III): the genomes of soil and plant-associated and newly described type strains.</title>
        <authorList>
            <person name="Whitman W."/>
        </authorList>
    </citation>
    <scope>NUCLEOTIDE SEQUENCE [LARGE SCALE GENOMIC DNA]</scope>
    <source>
        <strain evidence="5 6">VKM Ac-2575</strain>
    </source>
</reference>
<protein>
    <submittedName>
        <fullName evidence="5">Methyltransferase family protein</fullName>
    </submittedName>
</protein>
<dbReference type="GO" id="GO:0008757">
    <property type="term" value="F:S-adenosylmethionine-dependent methyltransferase activity"/>
    <property type="evidence" value="ECO:0007669"/>
    <property type="project" value="InterPro"/>
</dbReference>
<keyword evidence="2 5" id="KW-0489">Methyltransferase</keyword>
<keyword evidence="6" id="KW-1185">Reference proteome</keyword>